<evidence type="ECO:0000313" key="18">
    <source>
        <dbReference type="Proteomes" id="UP000314986"/>
    </source>
</evidence>
<evidence type="ECO:0000256" key="13">
    <source>
        <dbReference type="ARBA" id="ARBA00023288"/>
    </source>
</evidence>
<dbReference type="Proteomes" id="UP000314986">
    <property type="component" value="Unassembled WGS sequence"/>
</dbReference>
<comment type="subcellular location">
    <subcellularLocation>
        <location evidence="2">Melanosome</location>
    </subcellularLocation>
    <subcellularLocation>
        <location evidence="3">Membrane</location>
        <topology evidence="3">Lipid-anchor</topology>
    </subcellularLocation>
</comment>
<evidence type="ECO:0000256" key="11">
    <source>
        <dbReference type="ARBA" id="ARBA00022884"/>
    </source>
</evidence>
<reference evidence="18" key="3">
    <citation type="journal article" date="2014" name="Nature">
        <title>Elephant shark genome provides unique insights into gnathostome evolution.</title>
        <authorList>
            <consortium name="International Elephant Shark Genome Sequencing Consortium"/>
            <person name="Venkatesh B."/>
            <person name="Lee A.P."/>
            <person name="Ravi V."/>
            <person name="Maurya A.K."/>
            <person name="Lian M.M."/>
            <person name="Swann J.B."/>
            <person name="Ohta Y."/>
            <person name="Flajnik M.F."/>
            <person name="Sutoh Y."/>
            <person name="Kasahara M."/>
            <person name="Hoon S."/>
            <person name="Gangu V."/>
            <person name="Roy S.W."/>
            <person name="Irimia M."/>
            <person name="Korzh V."/>
            <person name="Kondrychyn I."/>
            <person name="Lim Z.W."/>
            <person name="Tay B.H."/>
            <person name="Tohari S."/>
            <person name="Kong K.W."/>
            <person name="Ho S."/>
            <person name="Lorente-Galdos B."/>
            <person name="Quilez J."/>
            <person name="Marques-Bonet T."/>
            <person name="Raney B.J."/>
            <person name="Ingham P.W."/>
            <person name="Tay A."/>
            <person name="Hillier L.W."/>
            <person name="Minx P."/>
            <person name="Boehm T."/>
            <person name="Wilson R.K."/>
            <person name="Brenner S."/>
            <person name="Warren W.C."/>
        </authorList>
    </citation>
    <scope>NUCLEOTIDE SEQUENCE [LARGE SCALE GENOMIC DNA]</scope>
</reference>
<proteinExistence type="inferred from homology"/>
<keyword evidence="11" id="KW-0694">RNA-binding</keyword>
<dbReference type="GO" id="GO:0042470">
    <property type="term" value="C:melanosome"/>
    <property type="evidence" value="ECO:0007669"/>
    <property type="project" value="UniProtKB-SubCell"/>
</dbReference>
<dbReference type="GO" id="GO:0009214">
    <property type="term" value="P:cyclic nucleotide catabolic process"/>
    <property type="evidence" value="ECO:0007669"/>
    <property type="project" value="InterPro"/>
</dbReference>
<dbReference type="GO" id="GO:0016020">
    <property type="term" value="C:membrane"/>
    <property type="evidence" value="ECO:0007669"/>
    <property type="project" value="UniProtKB-SubCell"/>
</dbReference>
<keyword evidence="14" id="KW-0636">Prenylation</keyword>
<dbReference type="Pfam" id="PF13671">
    <property type="entry name" value="AAA_33"/>
    <property type="match status" value="1"/>
</dbReference>
<dbReference type="PANTHER" id="PTHR10156:SF0">
    <property type="entry name" value="2',3'-CYCLIC-NUCLEOTIDE 3'-PHOSPHODIESTERASE"/>
    <property type="match status" value="1"/>
</dbReference>
<dbReference type="SUPFAM" id="SSF52540">
    <property type="entry name" value="P-loop containing nucleoside triphosphate hydrolases"/>
    <property type="match status" value="1"/>
</dbReference>
<evidence type="ECO:0000256" key="15">
    <source>
        <dbReference type="ARBA" id="ARBA00045937"/>
    </source>
</evidence>
<dbReference type="InterPro" id="IPR047325">
    <property type="entry name" value="CNPase_cat"/>
</dbReference>
<evidence type="ECO:0000256" key="8">
    <source>
        <dbReference type="ARBA" id="ARBA00022481"/>
    </source>
</evidence>
<dbReference type="GeneTree" id="ENSGT00510000048410"/>
<dbReference type="OMA" id="DAYKINP"/>
<reference evidence="17" key="5">
    <citation type="submission" date="2025-09" db="UniProtKB">
        <authorList>
            <consortium name="Ensembl"/>
        </authorList>
    </citation>
    <scope>IDENTIFICATION</scope>
</reference>
<reference evidence="17" key="4">
    <citation type="submission" date="2025-08" db="UniProtKB">
        <authorList>
            <consortium name="Ensembl"/>
        </authorList>
    </citation>
    <scope>IDENTIFICATION</scope>
</reference>
<keyword evidence="12" id="KW-0472">Membrane</keyword>
<evidence type="ECO:0000256" key="6">
    <source>
        <dbReference type="ARBA" id="ARBA00012317"/>
    </source>
</evidence>
<comment type="subunit">
    <text evidence="5">Exists as monomers and homodimers.</text>
</comment>
<evidence type="ECO:0000256" key="3">
    <source>
        <dbReference type="ARBA" id="ARBA00004635"/>
    </source>
</evidence>
<comment type="similarity">
    <text evidence="4">Belongs to the 2H phosphoesterase superfamily. CNPase family.</text>
</comment>
<feature type="domain" description="Cyclic nucleotide phosphodiesterase catalytic" evidence="16">
    <location>
        <begin position="251"/>
        <end position="466"/>
    </location>
</feature>
<evidence type="ECO:0000256" key="14">
    <source>
        <dbReference type="ARBA" id="ARBA00023289"/>
    </source>
</evidence>
<dbReference type="EC" id="3.1.4.37" evidence="6"/>
<dbReference type="Pfam" id="PF05881">
    <property type="entry name" value="CNPase"/>
    <property type="match status" value="1"/>
</dbReference>
<organism evidence="17 18">
    <name type="scientific">Callorhinchus milii</name>
    <name type="common">Ghost shark</name>
    <dbReference type="NCBI Taxonomy" id="7868"/>
    <lineage>
        <taxon>Eukaryota</taxon>
        <taxon>Metazoa</taxon>
        <taxon>Chordata</taxon>
        <taxon>Craniata</taxon>
        <taxon>Vertebrata</taxon>
        <taxon>Chondrichthyes</taxon>
        <taxon>Holocephali</taxon>
        <taxon>Chimaeriformes</taxon>
        <taxon>Callorhinchidae</taxon>
        <taxon>Callorhinchus</taxon>
    </lineage>
</organism>
<keyword evidence="8" id="KW-0488">Methylation</keyword>
<name>A0A4W3ID06_CALMI</name>
<comment type="function">
    <text evidence="15">Catalyzes the formation of 2'-nucleotide products from 2',3'-cyclic substrates. May participate in RNA metabolism in the myelinating cell, CNP is the third most abundant protein in central nervous system myelin.</text>
</comment>
<keyword evidence="9" id="KW-0597">Phosphoprotein</keyword>
<dbReference type="SUPFAM" id="SSF55144">
    <property type="entry name" value="LigT-like"/>
    <property type="match status" value="1"/>
</dbReference>
<dbReference type="PANTHER" id="PTHR10156">
    <property type="entry name" value="2',3'-CYCLIC-NUCLEOTIDE 3'-PHOSPHODIESTERASE"/>
    <property type="match status" value="1"/>
</dbReference>
<evidence type="ECO:0000256" key="4">
    <source>
        <dbReference type="ARBA" id="ARBA00008662"/>
    </source>
</evidence>
<reference evidence="18" key="2">
    <citation type="journal article" date="2007" name="PLoS Biol.">
        <title>Survey sequencing and comparative analysis of the elephant shark (Callorhinchus milii) genome.</title>
        <authorList>
            <person name="Venkatesh B."/>
            <person name="Kirkness E.F."/>
            <person name="Loh Y.H."/>
            <person name="Halpern A.L."/>
            <person name="Lee A.P."/>
            <person name="Johnson J."/>
            <person name="Dandona N."/>
            <person name="Viswanathan L.D."/>
            <person name="Tay A."/>
            <person name="Venter J.C."/>
            <person name="Strausberg R.L."/>
            <person name="Brenner S."/>
        </authorList>
    </citation>
    <scope>NUCLEOTIDE SEQUENCE [LARGE SCALE GENOMIC DNA]</scope>
</reference>
<evidence type="ECO:0000256" key="10">
    <source>
        <dbReference type="ARBA" id="ARBA00022801"/>
    </source>
</evidence>
<dbReference type="Gene3D" id="3.40.50.300">
    <property type="entry name" value="P-loop containing nucleotide triphosphate hydrolases"/>
    <property type="match status" value="1"/>
</dbReference>
<dbReference type="GO" id="GO:0003723">
    <property type="term" value="F:RNA binding"/>
    <property type="evidence" value="ECO:0007669"/>
    <property type="project" value="UniProtKB-KW"/>
</dbReference>
<evidence type="ECO:0000259" key="16">
    <source>
        <dbReference type="Pfam" id="PF05881"/>
    </source>
</evidence>
<evidence type="ECO:0000313" key="17">
    <source>
        <dbReference type="Ensembl" id="ENSCMIP00000018729.1"/>
    </source>
</evidence>
<dbReference type="InterPro" id="IPR008431">
    <property type="entry name" value="CNPase"/>
</dbReference>
<dbReference type="InterPro" id="IPR027417">
    <property type="entry name" value="P-loop_NTPase"/>
</dbReference>
<dbReference type="GO" id="GO:0004113">
    <property type="term" value="F:2',3'-cyclic-nucleotide 3'-phosphodiesterase activity"/>
    <property type="evidence" value="ECO:0007669"/>
    <property type="project" value="UniProtKB-EC"/>
</dbReference>
<evidence type="ECO:0000256" key="7">
    <source>
        <dbReference type="ARBA" id="ARBA00014478"/>
    </source>
</evidence>
<dbReference type="InParanoid" id="A0A4W3ID06"/>
<evidence type="ECO:0000256" key="1">
    <source>
        <dbReference type="ARBA" id="ARBA00000610"/>
    </source>
</evidence>
<dbReference type="STRING" id="7868.ENSCMIP00000018729"/>
<accession>A0A4W3ID06</accession>
<sequence length="469" mass="53081">MLGRDLHITCICTASVLVSLSFYSLFVRSVEGKGVGWVGVGVGLRLGAGEQRERERHTHTHQHTDCPLESMLLRSALKLTKNLSWMMGASKSKPKLSYPFLEDVATISAVKDSKVLFILRGLPGSDKSTIANNILKKYESLSVVLSAESHQISPFESSTEGSDERYAKLDEEIQRELKAEKGVVVVDDTHHTRKRLNYLFDSAKEFCYTVVIVQANNECGNQCSALASKNHPKASKDQLEAMKDHLELPLIPYYFGWFLTRVSAKQLDQTGEHFLEQLAERREFLEEFVKYIDSDAKENFNLQDYFQKKPSMLHCTTKFCNFGQEPNCETYIKTKDIEEQLSKAFHLKITDLFITPRTVGARVVLTEKQLCLWPTDENESNDKEGMKLPLGSRSHITLACAPHIKAVQTGRDLLEFLQLEACKAQPSFHTPVEGGELLCYDEGRWILHLSKHIEVKSIFSGSYHNKTAN</sequence>
<evidence type="ECO:0000256" key="9">
    <source>
        <dbReference type="ARBA" id="ARBA00022553"/>
    </source>
</evidence>
<comment type="catalytic activity">
    <reaction evidence="1">
        <text>a nucleoside 2',3'-cyclic phosphate + H2O = a nucleoside 2'-phosphate + H(+)</text>
        <dbReference type="Rhea" id="RHEA:14489"/>
        <dbReference type="ChEBI" id="CHEBI:15377"/>
        <dbReference type="ChEBI" id="CHEBI:15378"/>
        <dbReference type="ChEBI" id="CHEBI:66954"/>
        <dbReference type="ChEBI" id="CHEBI:78552"/>
        <dbReference type="EC" id="3.1.4.37"/>
    </reaction>
</comment>
<dbReference type="AlphaFoldDB" id="A0A4W3ID06"/>
<gene>
    <name evidence="17" type="primary">LOC103183808</name>
</gene>
<dbReference type="Ensembl" id="ENSCMIT00000019083.1">
    <property type="protein sequence ID" value="ENSCMIP00000018729.1"/>
    <property type="gene ID" value="ENSCMIG00000008796.1"/>
</dbReference>
<evidence type="ECO:0000256" key="2">
    <source>
        <dbReference type="ARBA" id="ARBA00004223"/>
    </source>
</evidence>
<evidence type="ECO:0000256" key="12">
    <source>
        <dbReference type="ARBA" id="ARBA00023136"/>
    </source>
</evidence>
<reference evidence="18" key="1">
    <citation type="journal article" date="2006" name="Science">
        <title>Ancient noncoding elements conserved in the human genome.</title>
        <authorList>
            <person name="Venkatesh B."/>
            <person name="Kirkness E.F."/>
            <person name="Loh Y.H."/>
            <person name="Halpern A.L."/>
            <person name="Lee A.P."/>
            <person name="Johnson J."/>
            <person name="Dandona N."/>
            <person name="Viswanathan L.D."/>
            <person name="Tay A."/>
            <person name="Venter J.C."/>
            <person name="Strausberg R.L."/>
            <person name="Brenner S."/>
        </authorList>
    </citation>
    <scope>NUCLEOTIDE SEQUENCE [LARGE SCALE GENOMIC DNA]</scope>
</reference>
<dbReference type="Gene3D" id="3.90.1740.10">
    <property type="entry name" value="2',3'-cyclic nucleotide 3'-phosphodiesterase superfamily"/>
    <property type="match status" value="1"/>
</dbReference>
<keyword evidence="10" id="KW-0378">Hydrolase</keyword>
<evidence type="ECO:0000256" key="5">
    <source>
        <dbReference type="ARBA" id="ARBA00011781"/>
    </source>
</evidence>
<dbReference type="InterPro" id="IPR009097">
    <property type="entry name" value="Cyclic_Pdiesterase"/>
</dbReference>
<keyword evidence="18" id="KW-1185">Reference proteome</keyword>
<protein>
    <recommendedName>
        <fullName evidence="7">2',3'-cyclic-nucleotide 3'-phosphodiesterase</fullName>
        <ecNumber evidence="6">3.1.4.37</ecNumber>
    </recommendedName>
</protein>
<keyword evidence="13" id="KW-0449">Lipoprotein</keyword>